<evidence type="ECO:0000313" key="7">
    <source>
        <dbReference type="Proteomes" id="UP001148125"/>
    </source>
</evidence>
<keyword evidence="7" id="KW-1185">Reference proteome</keyword>
<keyword evidence="1" id="KW-0808">Transferase</keyword>
<evidence type="ECO:0000256" key="5">
    <source>
        <dbReference type="SAM" id="Phobius"/>
    </source>
</evidence>
<dbReference type="NCBIfam" id="NF040608">
    <property type="entry name" value="division_SteA"/>
    <property type="match status" value="1"/>
</dbReference>
<evidence type="ECO:0000256" key="4">
    <source>
        <dbReference type="ARBA" id="ARBA00022840"/>
    </source>
</evidence>
<organism evidence="6 7">
    <name type="scientific">Alkalihalobacterium chitinilyticum</name>
    <dbReference type="NCBI Taxonomy" id="2980103"/>
    <lineage>
        <taxon>Bacteria</taxon>
        <taxon>Bacillati</taxon>
        <taxon>Bacillota</taxon>
        <taxon>Bacilli</taxon>
        <taxon>Bacillales</taxon>
        <taxon>Bacillaceae</taxon>
        <taxon>Alkalihalobacterium</taxon>
    </lineage>
</organism>
<evidence type="ECO:0000256" key="1">
    <source>
        <dbReference type="ARBA" id="ARBA00022679"/>
    </source>
</evidence>
<keyword evidence="2" id="KW-0547">Nucleotide-binding</keyword>
<proteinExistence type="predicted"/>
<dbReference type="RefSeq" id="WP_275116851.1">
    <property type="nucleotide sequence ID" value="NZ_JAOTPO010000001.1"/>
</dbReference>
<dbReference type="Proteomes" id="UP001148125">
    <property type="component" value="Unassembled WGS sequence"/>
</dbReference>
<name>A0ABT5VA66_9BACI</name>
<dbReference type="InterPro" id="IPR047795">
    <property type="entry name" value="Put_SteA-like"/>
</dbReference>
<evidence type="ECO:0000256" key="3">
    <source>
        <dbReference type="ARBA" id="ARBA00022777"/>
    </source>
</evidence>
<keyword evidence="5" id="KW-0472">Membrane</keyword>
<keyword evidence="5" id="KW-0812">Transmembrane</keyword>
<accession>A0ABT5VA66</accession>
<comment type="caution">
    <text evidence="6">The sequence shown here is derived from an EMBL/GenBank/DDBJ whole genome shotgun (WGS) entry which is preliminary data.</text>
</comment>
<dbReference type="Gene3D" id="3.40.50.10240">
    <property type="entry name" value="Thiamin pyrophosphokinase, catalytic domain"/>
    <property type="match status" value="1"/>
</dbReference>
<feature type="transmembrane region" description="Helical" evidence="5">
    <location>
        <begin position="340"/>
        <end position="372"/>
    </location>
</feature>
<evidence type="ECO:0000313" key="6">
    <source>
        <dbReference type="EMBL" id="MDE5412232.1"/>
    </source>
</evidence>
<keyword evidence="3" id="KW-0418">Kinase</keyword>
<sequence length="376" mass="42354">MNLFLRGVCYEGQITKDLVKTLPSKSIVVLHHEDIDSTAADALIDKKVKAVINVKQSMTGKYDHNGVLELLQAQIPVYDIVEIVDRNIALHLSKAKIINNELFLYEDNKWLKVAKLYRYTFSRVKDLKKVAFFHSTETYKDFVSNSLTYADKELGDFLSEYQQYQPFSELDGKEVVIVVRGAKYKQDFQVVLPIIKRKKLPIIAVDGAADGLAELGVFPDYIIGDMDSVSERLLQSGAKLIAHCYLNGNSPGYDRVCKLGLSCEKLPFVGTSEDVAVIFSYWANAKVIYLVGGHNSMNDFLEKGRNGMGATLLTRMQAGHRIVDLKGIHRLRSNREKYSLPMYPIAGSIMVLLIMSSTSKIQLLFMILWNWIKVGG</sequence>
<keyword evidence="5" id="KW-1133">Transmembrane helix</keyword>
<reference evidence="6" key="1">
    <citation type="submission" date="2024-05" db="EMBL/GenBank/DDBJ databases">
        <title>Alkalihalobacillus sp. strain MEB203 novel alkaliphilic bacterium from Lonar Lake, India.</title>
        <authorList>
            <person name="Joshi A."/>
            <person name="Thite S."/>
            <person name="Mengade P."/>
        </authorList>
    </citation>
    <scope>NUCLEOTIDE SEQUENCE</scope>
    <source>
        <strain evidence="6">MEB 203</strain>
    </source>
</reference>
<gene>
    <name evidence="6" type="primary">steA</name>
    <name evidence="6" type="ORF">N7Z68_02375</name>
</gene>
<evidence type="ECO:0000256" key="2">
    <source>
        <dbReference type="ARBA" id="ARBA00022741"/>
    </source>
</evidence>
<dbReference type="SUPFAM" id="SSF63999">
    <property type="entry name" value="Thiamin pyrophosphokinase, catalytic domain"/>
    <property type="match status" value="1"/>
</dbReference>
<protein>
    <submittedName>
        <fullName evidence="6">Cytokinetic ring protein SteA</fullName>
    </submittedName>
</protein>
<dbReference type="EMBL" id="JAOTPO010000001">
    <property type="protein sequence ID" value="MDE5412232.1"/>
    <property type="molecule type" value="Genomic_DNA"/>
</dbReference>
<dbReference type="InterPro" id="IPR036759">
    <property type="entry name" value="TPK_catalytic_sf"/>
</dbReference>
<keyword evidence="4" id="KW-0067">ATP-binding</keyword>